<dbReference type="AlphaFoldDB" id="A0A6G1PET4"/>
<evidence type="ECO:0000313" key="2">
    <source>
        <dbReference type="EMBL" id="KAF3688752.1"/>
    </source>
</evidence>
<dbReference type="InterPro" id="IPR031410">
    <property type="entry name" value="SAXO4"/>
</dbReference>
<evidence type="ECO:0000256" key="1">
    <source>
        <dbReference type="SAM" id="MobiDB-lite"/>
    </source>
</evidence>
<dbReference type="PANTHER" id="PTHR34349:SF1">
    <property type="entry name" value="PROTEIN PHOSPHATASE 1 REGULATORY SUBUNIT 32"/>
    <property type="match status" value="1"/>
</dbReference>
<dbReference type="EMBL" id="CM015715">
    <property type="protein sequence ID" value="KAF3688752.1"/>
    <property type="molecule type" value="Genomic_DNA"/>
</dbReference>
<proteinExistence type="predicted"/>
<sequence length="310" mass="34752">MAEQRRIAKPAGGARNSNCQLTTKIPVYSTTYSATFGKRVHDPLRVNFKSYYGHPSGTGFTANQRPGLYYRPTLDHIDNPRFGILLSDSFMSLTKRDYQPRIRSDFSGSLPNLNNKLPHSGFCQLRTHTNKASTVEDKSEYQRCFLPHRLTSIVSQNHVIVGPKEDTSYTEGTELQLNTFQEKNRSNDKGAIPALCSHSCRETGFTRDTKAPLACPTSLLPSPHTKSRPLTKKTIGKKEPTGSLLNAPNNQCLPNTPFDISHFKTHYKSRFCDYADVDKLRCGYIGAGILSTKMDTGYNRRGTDRLILRG</sequence>
<feature type="compositionally biased region" description="Basic residues" evidence="1">
    <location>
        <begin position="225"/>
        <end position="235"/>
    </location>
</feature>
<evidence type="ECO:0000313" key="3">
    <source>
        <dbReference type="Proteomes" id="UP000503349"/>
    </source>
</evidence>
<dbReference type="Pfam" id="PF15691">
    <property type="entry name" value="PPP1R32"/>
    <property type="match status" value="1"/>
</dbReference>
<dbReference type="Proteomes" id="UP000503349">
    <property type="component" value="Chromosome 4"/>
</dbReference>
<dbReference type="PANTHER" id="PTHR34349">
    <property type="entry name" value="PROTEIN PHOSPHATASE 1 REGULATORY SUBUNIT 32"/>
    <property type="match status" value="1"/>
</dbReference>
<reference evidence="3" key="2">
    <citation type="submission" date="2019-02" db="EMBL/GenBank/DDBJ databases">
        <title>Opniocepnalus argus Var Kimnra genome.</title>
        <authorList>
            <person name="Zhou C."/>
            <person name="Xiao S."/>
        </authorList>
    </citation>
    <scope>NUCLEOTIDE SEQUENCE [LARGE SCALE GENOMIC DNA]</scope>
</reference>
<keyword evidence="3" id="KW-1185">Reference proteome</keyword>
<reference evidence="2 3" key="1">
    <citation type="submission" date="2019-02" db="EMBL/GenBank/DDBJ databases">
        <title>Opniocepnalus argus genome.</title>
        <authorList>
            <person name="Zhou C."/>
            <person name="Xiao S."/>
        </authorList>
    </citation>
    <scope>NUCLEOTIDE SEQUENCE [LARGE SCALE GENOMIC DNA]</scope>
    <source>
        <strain evidence="2">OARG1902GOOAL</strain>
        <tissue evidence="2">Muscle</tissue>
    </source>
</reference>
<protein>
    <submittedName>
        <fullName evidence="2">Protein phosphatase 1 regulatory subunit 32 Protein IIIG9</fullName>
    </submittedName>
</protein>
<name>A0A6G1PET4_CHAAH</name>
<accession>A0A6G1PET4</accession>
<gene>
    <name evidence="2" type="ORF">EXN66_Car004424</name>
</gene>
<feature type="region of interest" description="Disordered" evidence="1">
    <location>
        <begin position="221"/>
        <end position="243"/>
    </location>
</feature>
<dbReference type="GO" id="GO:0019902">
    <property type="term" value="F:phosphatase binding"/>
    <property type="evidence" value="ECO:0007669"/>
    <property type="project" value="TreeGrafter"/>
</dbReference>
<organism evidence="2 3">
    <name type="scientific">Channa argus</name>
    <name type="common">Northern snakehead</name>
    <name type="synonym">Ophicephalus argus</name>
    <dbReference type="NCBI Taxonomy" id="215402"/>
    <lineage>
        <taxon>Eukaryota</taxon>
        <taxon>Metazoa</taxon>
        <taxon>Chordata</taxon>
        <taxon>Craniata</taxon>
        <taxon>Vertebrata</taxon>
        <taxon>Euteleostomi</taxon>
        <taxon>Actinopterygii</taxon>
        <taxon>Neopterygii</taxon>
        <taxon>Teleostei</taxon>
        <taxon>Neoteleostei</taxon>
        <taxon>Acanthomorphata</taxon>
        <taxon>Anabantaria</taxon>
        <taxon>Anabantiformes</taxon>
        <taxon>Channoidei</taxon>
        <taxon>Channidae</taxon>
        <taxon>Channa</taxon>
    </lineage>
</organism>